<evidence type="ECO:0000259" key="3">
    <source>
        <dbReference type="Pfam" id="PF08797"/>
    </source>
</evidence>
<proteinExistence type="predicted"/>
<keyword evidence="5" id="KW-1185">Reference proteome</keyword>
<reference evidence="4 5" key="1">
    <citation type="submission" date="2023-05" db="EMBL/GenBank/DDBJ databases">
        <title>A 100% complete, gapless, phased diploid assembly of the Scenedesmus obliquus UTEX 3031 genome.</title>
        <authorList>
            <person name="Biondi T.C."/>
            <person name="Hanschen E.R."/>
            <person name="Kwon T."/>
            <person name="Eng W."/>
            <person name="Kruse C.P.S."/>
            <person name="Koehler S.I."/>
            <person name="Kunde Y."/>
            <person name="Gleasner C.D."/>
            <person name="You Mak K.T."/>
            <person name="Polle J."/>
            <person name="Hovde B.T."/>
            <person name="Starkenburg S.R."/>
        </authorList>
    </citation>
    <scope>NUCLEOTIDE SEQUENCE [LARGE SCALE GENOMIC DNA]</scope>
    <source>
        <strain evidence="4 5">DOE0152z</strain>
    </source>
</reference>
<sequence length="204" mass="22285">MLGLKCIASAAAPSSTFDSSQVSRAVAARRQLLLRCPLQLYRLKGVTFEGRQEVIRQLLPGQPLLFQQEPSNPADPAAVHVTTLDGASVGYVAAHLTYAFTLPAVFGTVTSRGLAEDTDKWGVAAACCPALHGVALDLLPDSWQQQADMQQVFGASNWQQLQQQALQRYRQRCAVTSVPSSEVPLHVVPLWRFDHIKKQDVHDG</sequence>
<evidence type="ECO:0000256" key="2">
    <source>
        <dbReference type="ARBA" id="ARBA00022801"/>
    </source>
</evidence>
<feature type="domain" description="HIRAN" evidence="3">
    <location>
        <begin position="50"/>
        <end position="99"/>
    </location>
</feature>
<organism evidence="4 5">
    <name type="scientific">Tetradesmus obliquus</name>
    <name type="common">Green alga</name>
    <name type="synonym">Acutodesmus obliquus</name>
    <dbReference type="NCBI Taxonomy" id="3088"/>
    <lineage>
        <taxon>Eukaryota</taxon>
        <taxon>Viridiplantae</taxon>
        <taxon>Chlorophyta</taxon>
        <taxon>core chlorophytes</taxon>
        <taxon>Chlorophyceae</taxon>
        <taxon>CS clade</taxon>
        <taxon>Sphaeropleales</taxon>
        <taxon>Scenedesmaceae</taxon>
        <taxon>Tetradesmus</taxon>
    </lineage>
</organism>
<protein>
    <recommendedName>
        <fullName evidence="3">HIRAN domain-containing protein</fullName>
    </recommendedName>
</protein>
<evidence type="ECO:0000256" key="1">
    <source>
        <dbReference type="ARBA" id="ARBA00022723"/>
    </source>
</evidence>
<accession>A0ABY8TYJ0</accession>
<keyword evidence="1" id="KW-0479">Metal-binding</keyword>
<dbReference type="Pfam" id="PF08797">
    <property type="entry name" value="HIRAN"/>
    <property type="match status" value="1"/>
</dbReference>
<evidence type="ECO:0000313" key="5">
    <source>
        <dbReference type="Proteomes" id="UP001244341"/>
    </source>
</evidence>
<dbReference type="Gene3D" id="3.30.70.2330">
    <property type="match status" value="1"/>
</dbReference>
<dbReference type="InterPro" id="IPR014905">
    <property type="entry name" value="HIRAN"/>
</dbReference>
<gene>
    <name evidence="4" type="ORF">OEZ85_006412</name>
</gene>
<evidence type="ECO:0000313" key="4">
    <source>
        <dbReference type="EMBL" id="WIA12781.1"/>
    </source>
</evidence>
<dbReference type="Proteomes" id="UP001244341">
    <property type="component" value="Chromosome 4b"/>
</dbReference>
<name>A0ABY8TYJ0_TETOB</name>
<keyword evidence="2" id="KW-0378">Hydrolase</keyword>
<dbReference type="EMBL" id="CP126211">
    <property type="protein sequence ID" value="WIA12781.1"/>
    <property type="molecule type" value="Genomic_DNA"/>
</dbReference>